<feature type="compositionally biased region" description="Low complexity" evidence="10">
    <location>
        <begin position="406"/>
        <end position="418"/>
    </location>
</feature>
<feature type="compositionally biased region" description="Polar residues" evidence="10">
    <location>
        <begin position="665"/>
        <end position="677"/>
    </location>
</feature>
<dbReference type="Pfam" id="PF06418">
    <property type="entry name" value="CTP_synth_N"/>
    <property type="match status" value="1"/>
</dbReference>
<dbReference type="FunFam" id="3.40.50.300:FF:000207">
    <property type="entry name" value="CTP synthase"/>
    <property type="match status" value="1"/>
</dbReference>
<feature type="compositionally biased region" description="Pro residues" evidence="10">
    <location>
        <begin position="816"/>
        <end position="830"/>
    </location>
</feature>
<gene>
    <name evidence="12" type="primary">EOG090X04HX</name>
</gene>
<evidence type="ECO:0000256" key="9">
    <source>
        <dbReference type="RuleBase" id="RU810713"/>
    </source>
</evidence>
<feature type="region of interest" description="Disordered" evidence="10">
    <location>
        <begin position="648"/>
        <end position="683"/>
    </location>
</feature>
<dbReference type="GO" id="GO:0005737">
    <property type="term" value="C:cytoplasm"/>
    <property type="evidence" value="ECO:0007669"/>
    <property type="project" value="TreeGrafter"/>
</dbReference>
<keyword evidence="4 9" id="KW-0547">Nucleotide-binding</keyword>
<dbReference type="InterPro" id="IPR027417">
    <property type="entry name" value="P-loop_NTPase"/>
</dbReference>
<dbReference type="GO" id="GO:0042802">
    <property type="term" value="F:identical protein binding"/>
    <property type="evidence" value="ECO:0007669"/>
    <property type="project" value="TreeGrafter"/>
</dbReference>
<evidence type="ECO:0000256" key="8">
    <source>
        <dbReference type="ARBA" id="ARBA00047781"/>
    </source>
</evidence>
<keyword evidence="3 9" id="KW-0436">Ligase</keyword>
<evidence type="ECO:0000259" key="11">
    <source>
        <dbReference type="PROSITE" id="PS51745"/>
    </source>
</evidence>
<comment type="catalytic activity">
    <reaction evidence="8 9">
        <text>UTP + L-glutamine + ATP + H2O = CTP + L-glutamate + ADP + phosphate + 2 H(+)</text>
        <dbReference type="Rhea" id="RHEA:26426"/>
        <dbReference type="ChEBI" id="CHEBI:15377"/>
        <dbReference type="ChEBI" id="CHEBI:15378"/>
        <dbReference type="ChEBI" id="CHEBI:29985"/>
        <dbReference type="ChEBI" id="CHEBI:30616"/>
        <dbReference type="ChEBI" id="CHEBI:37563"/>
        <dbReference type="ChEBI" id="CHEBI:43474"/>
        <dbReference type="ChEBI" id="CHEBI:46398"/>
        <dbReference type="ChEBI" id="CHEBI:58359"/>
        <dbReference type="ChEBI" id="CHEBI:456216"/>
        <dbReference type="EC" id="6.3.4.2"/>
    </reaction>
</comment>
<dbReference type="GO" id="GO:0019856">
    <property type="term" value="P:pyrimidine nucleobase biosynthetic process"/>
    <property type="evidence" value="ECO:0007669"/>
    <property type="project" value="TreeGrafter"/>
</dbReference>
<dbReference type="InterPro" id="IPR004468">
    <property type="entry name" value="CTP_synthase"/>
</dbReference>
<dbReference type="EC" id="6.3.4.2" evidence="9"/>
<feature type="region of interest" description="Disordered" evidence="10">
    <location>
        <begin position="394"/>
        <end position="421"/>
    </location>
</feature>
<evidence type="ECO:0000256" key="6">
    <source>
        <dbReference type="ARBA" id="ARBA00022962"/>
    </source>
</evidence>
<evidence type="ECO:0000256" key="3">
    <source>
        <dbReference type="ARBA" id="ARBA00022598"/>
    </source>
</evidence>
<dbReference type="AlphaFoldDB" id="A0A4Y7LWW5"/>
<dbReference type="GO" id="GO:0003883">
    <property type="term" value="F:CTP synthase activity"/>
    <property type="evidence" value="ECO:0007669"/>
    <property type="project" value="UniProtKB-UniRule"/>
</dbReference>
<dbReference type="GO" id="GO:0005524">
    <property type="term" value="F:ATP binding"/>
    <property type="evidence" value="ECO:0007669"/>
    <property type="project" value="UniProtKB-KW"/>
</dbReference>
<comment type="similarity">
    <text evidence="2 9">Belongs to the CTP synthase family.</text>
</comment>
<evidence type="ECO:0000256" key="7">
    <source>
        <dbReference type="ARBA" id="ARBA00022975"/>
    </source>
</evidence>
<dbReference type="CDD" id="cd03113">
    <property type="entry name" value="CTPS_N"/>
    <property type="match status" value="1"/>
</dbReference>
<dbReference type="PANTHER" id="PTHR11550:SF0">
    <property type="entry name" value="CTP SYNTHASE-RELATED"/>
    <property type="match status" value="1"/>
</dbReference>
<reference evidence="12" key="1">
    <citation type="submission" date="2018-08" db="EMBL/GenBank/DDBJ databases">
        <authorList>
            <person name="Cornetti L."/>
        </authorList>
    </citation>
    <scope>NUCLEOTIDE SEQUENCE</scope>
    <source>
        <strain evidence="12">OM-SAIQ-clone2</strain>
    </source>
</reference>
<keyword evidence="7 9" id="KW-0665">Pyrimidine biosynthesis</keyword>
<evidence type="ECO:0000256" key="10">
    <source>
        <dbReference type="SAM" id="MobiDB-lite"/>
    </source>
</evidence>
<dbReference type="EMBL" id="LR003257">
    <property type="protein sequence ID" value="SVE72876.1"/>
    <property type="molecule type" value="mRNA"/>
</dbReference>
<dbReference type="InterPro" id="IPR053793">
    <property type="entry name" value="PB1-like"/>
</dbReference>
<organism evidence="12">
    <name type="scientific">Ceriodaphnia reticulata</name>
    <dbReference type="NCBI Taxonomy" id="302197"/>
    <lineage>
        <taxon>Eukaryota</taxon>
        <taxon>Metazoa</taxon>
        <taxon>Ecdysozoa</taxon>
        <taxon>Arthropoda</taxon>
        <taxon>Crustacea</taxon>
        <taxon>Branchiopoda</taxon>
        <taxon>Diplostraca</taxon>
        <taxon>Cladocera</taxon>
        <taxon>Anomopoda</taxon>
        <taxon>Daphniidae</taxon>
        <taxon>Ceriodaphnia</taxon>
    </lineage>
</organism>
<feature type="compositionally biased region" description="Low complexity" evidence="10">
    <location>
        <begin position="729"/>
        <end position="753"/>
    </location>
</feature>
<accession>A0A4Y7LWW5</accession>
<feature type="compositionally biased region" description="Low complexity" evidence="10">
    <location>
        <begin position="648"/>
        <end position="664"/>
    </location>
</feature>
<dbReference type="PANTHER" id="PTHR11550">
    <property type="entry name" value="CTP SYNTHASE"/>
    <property type="match status" value="1"/>
</dbReference>
<dbReference type="CDD" id="cd06401">
    <property type="entry name" value="PB1_TFG"/>
    <property type="match status" value="1"/>
</dbReference>
<dbReference type="Gene3D" id="3.10.20.90">
    <property type="entry name" value="Phosphatidylinositol 3-kinase Catalytic Subunit, Chain A, domain 1"/>
    <property type="match status" value="1"/>
</dbReference>
<comment type="pathway">
    <text evidence="1 9">Pyrimidine metabolism; CTP biosynthesis via de novo pathway; CTP from UDP: step 2/2.</text>
</comment>
<keyword evidence="5 9" id="KW-0067">ATP-binding</keyword>
<name>A0A4Y7LWW5_9CRUS</name>
<evidence type="ECO:0000313" key="12">
    <source>
        <dbReference type="EMBL" id="SVE72876.1"/>
    </source>
</evidence>
<dbReference type="InterPro" id="IPR017456">
    <property type="entry name" value="CTP_synthase_N"/>
</dbReference>
<dbReference type="Pfam" id="PF00117">
    <property type="entry name" value="GATase"/>
    <property type="match status" value="1"/>
</dbReference>
<dbReference type="SUPFAM" id="SSF54277">
    <property type="entry name" value="CAD &amp; PB1 domains"/>
    <property type="match status" value="1"/>
</dbReference>
<dbReference type="Gene3D" id="3.40.50.880">
    <property type="match status" value="1"/>
</dbReference>
<dbReference type="InterPro" id="IPR000270">
    <property type="entry name" value="PB1_dom"/>
</dbReference>
<dbReference type="GO" id="GO:0044210">
    <property type="term" value="P:'de novo' CTP biosynthetic process"/>
    <property type="evidence" value="ECO:0007669"/>
    <property type="project" value="UniProtKB-UniRule"/>
</dbReference>
<feature type="compositionally biased region" description="Polar residues" evidence="10">
    <location>
        <begin position="764"/>
        <end position="810"/>
    </location>
</feature>
<dbReference type="SUPFAM" id="SSF52540">
    <property type="entry name" value="P-loop containing nucleoside triphosphate hydrolases"/>
    <property type="match status" value="1"/>
</dbReference>
<dbReference type="InterPro" id="IPR017926">
    <property type="entry name" value="GATASE"/>
</dbReference>
<dbReference type="InterPro" id="IPR034857">
    <property type="entry name" value="PB1_TFG"/>
</dbReference>
<protein>
    <recommendedName>
        <fullName evidence="9">CTP synthase</fullName>
        <ecNumber evidence="9">6.3.4.2</ecNumber>
    </recommendedName>
    <alternativeName>
        <fullName evidence="9">UTP--ammonia ligase</fullName>
    </alternativeName>
</protein>
<feature type="region of interest" description="Disordered" evidence="10">
    <location>
        <begin position="695"/>
        <end position="830"/>
    </location>
</feature>
<dbReference type="Gene3D" id="3.40.50.300">
    <property type="entry name" value="P-loop containing nucleotide triphosphate hydrolases"/>
    <property type="match status" value="2"/>
</dbReference>
<sequence length="830" mass="91847">MKYILVTGGVISGIGKGVIASSIGTILKHCGLHVTSIKIDPYINIDAGTFSPFEHGEVFVLDDGGEVDLDLGNYERFLDVTLHRDNNITTGKIYQQVIECERRGDYLGKTVQVVPHITDAIQDWVENVAKIPVTDDEKEPEVCIIELGGTIGDIEGMPFVEAFRQFQFRVSHESFCCVHVSLVPQPKSTGESKTKPTQASVKELRGSGLSPDLIVCRSEMPIIDEVKQKISNFCHVKPDRVICIHDCTSTYRVPLMLEEQGLIQFFSERLQLNIAQAVPRPKKFMWKWRDLADRHDNVQKLYGNVGAIDERHRHRYEVNPQLVDKIEAAGLHFVGRDESETRMEIMELPVSAHPYFVATQYHPEYISRPLKPSPPYLGLLLAAVGKLQPYLNNAMSSNTTSEDGENSVSKSSMTSEESTNPQWNLGGKLVIKAQLDDDIRRIPIHNEDITLDELLLMMQRVFRGKLSNSDEVLLKYKDEDGDLVTIFDSSDVMSAIQCSRTLKLRVFVNNKNEESTDSKQNKGVANLVAIKKELSGIRDRVIHLLDQLDIAPQESPNRDSPPQIESDKQLVQAVKPTPIHAKEFDPYQQQNDGGKETDKVSEAFGVETNTSSESAAAVPRPPITGMQPTLSTATAQPLAPQMPAVTGMQQLGQQQQLPQQQGMQNNAQHPMQQTQPAVGSPYPGAAYQQQAALGQRFQPPQTSTSYTPSTQQPSSYPQAGYSPQPPIQQQPYIQPMPYNPQGSTQQQTQSQVPPGQPGAPAYSGASQQTQAYNPSVPSQGQTLGQPMAQGQTGFYSGYQPTATTPNNNPYSRGAQPAPPYASRPQPPQYR</sequence>
<dbReference type="InterPro" id="IPR029062">
    <property type="entry name" value="Class_I_gatase-like"/>
</dbReference>
<evidence type="ECO:0000256" key="4">
    <source>
        <dbReference type="ARBA" id="ARBA00022741"/>
    </source>
</evidence>
<dbReference type="SMART" id="SM00666">
    <property type="entry name" value="PB1"/>
    <property type="match status" value="1"/>
</dbReference>
<proteinExistence type="evidence at transcript level"/>
<evidence type="ECO:0000256" key="5">
    <source>
        <dbReference type="ARBA" id="ARBA00022840"/>
    </source>
</evidence>
<evidence type="ECO:0000256" key="2">
    <source>
        <dbReference type="ARBA" id="ARBA00007533"/>
    </source>
</evidence>
<dbReference type="UniPathway" id="UPA00159">
    <property type="reaction ID" value="UER00277"/>
</dbReference>
<dbReference type="NCBIfam" id="NF003792">
    <property type="entry name" value="PRK05380.1"/>
    <property type="match status" value="1"/>
</dbReference>
<keyword evidence="6 9" id="KW-0315">Glutamine amidotransferase</keyword>
<feature type="compositionally biased region" description="Low complexity" evidence="10">
    <location>
        <begin position="695"/>
        <end position="718"/>
    </location>
</feature>
<dbReference type="SUPFAM" id="SSF52317">
    <property type="entry name" value="Class I glutamine amidotransferase-like"/>
    <property type="match status" value="1"/>
</dbReference>
<feature type="domain" description="PB1" evidence="11">
    <location>
        <begin position="428"/>
        <end position="509"/>
    </location>
</feature>
<dbReference type="GO" id="GO:0097268">
    <property type="term" value="C:cytoophidium"/>
    <property type="evidence" value="ECO:0007669"/>
    <property type="project" value="TreeGrafter"/>
</dbReference>
<feature type="region of interest" description="Disordered" evidence="10">
    <location>
        <begin position="608"/>
        <end position="627"/>
    </location>
</feature>
<comment type="function">
    <text evidence="9">Catalyzes the ATP-dependent amination of UTP to CTP with either L-glutamine or ammonia as the source of nitrogen.</text>
</comment>
<dbReference type="Pfam" id="PF00564">
    <property type="entry name" value="PB1"/>
    <property type="match status" value="1"/>
</dbReference>
<dbReference type="PROSITE" id="PS51745">
    <property type="entry name" value="PB1"/>
    <property type="match status" value="1"/>
</dbReference>
<evidence type="ECO:0000256" key="1">
    <source>
        <dbReference type="ARBA" id="ARBA00005171"/>
    </source>
</evidence>